<dbReference type="AlphaFoldDB" id="A0A5B0KKK4"/>
<organism evidence="2 3">
    <name type="scientific">Azospirillum argentinense</name>
    <dbReference type="NCBI Taxonomy" id="2970906"/>
    <lineage>
        <taxon>Bacteria</taxon>
        <taxon>Pseudomonadati</taxon>
        <taxon>Pseudomonadota</taxon>
        <taxon>Alphaproteobacteria</taxon>
        <taxon>Rhodospirillales</taxon>
        <taxon>Azospirillaceae</taxon>
        <taxon>Azospirillum</taxon>
    </lineage>
</organism>
<dbReference type="InterPro" id="IPR024442">
    <property type="entry name" value="Transposase_Zn_ribbon"/>
</dbReference>
<name>A0A5B0KKK4_9PROT</name>
<evidence type="ECO:0000259" key="1">
    <source>
        <dbReference type="Pfam" id="PF12760"/>
    </source>
</evidence>
<dbReference type="Pfam" id="PF12760">
    <property type="entry name" value="Zn_ribbon_IS1595"/>
    <property type="match status" value="1"/>
</dbReference>
<reference evidence="2 3" key="1">
    <citation type="submission" date="2019-07" db="EMBL/GenBank/DDBJ databases">
        <title>Genome sequencing of the stress-tolerant strain Azospirillum brasilense Az19.</title>
        <authorList>
            <person name="Maroniche G.A."/>
            <person name="Garcia J.E."/>
            <person name="Pagnussat L."/>
            <person name="Amenta M."/>
            <person name="Creus C.M."/>
        </authorList>
    </citation>
    <scope>NUCLEOTIDE SEQUENCE [LARGE SCALE GENOMIC DNA]</scope>
    <source>
        <strain evidence="2 3">Az19</strain>
    </source>
</reference>
<dbReference type="RefSeq" id="WP_149651342.1">
    <property type="nucleotide sequence ID" value="NZ_VEWN01000017.1"/>
</dbReference>
<evidence type="ECO:0000313" key="2">
    <source>
        <dbReference type="EMBL" id="KAA1053182.1"/>
    </source>
</evidence>
<dbReference type="Proteomes" id="UP000325333">
    <property type="component" value="Unassembled WGS sequence"/>
</dbReference>
<comment type="caution">
    <text evidence="2">The sequence shown here is derived from an EMBL/GenBank/DDBJ whole genome shotgun (WGS) entry which is preliminary data.</text>
</comment>
<sequence>MQIQEFHTRFADEQACLIFLEQTVWANGRFCPHCGGTDTVPLRGKAAVRHLYHCRACHGQFTVTTKTWLHSRKLPLTKYFEIL</sequence>
<accession>A0A5B0KKK4</accession>
<evidence type="ECO:0000313" key="3">
    <source>
        <dbReference type="Proteomes" id="UP000325333"/>
    </source>
</evidence>
<gene>
    <name evidence="2" type="ORF">FH063_003101</name>
</gene>
<proteinExistence type="predicted"/>
<protein>
    <recommendedName>
        <fullName evidence="1">Transposase zinc-ribbon domain-containing protein</fullName>
    </recommendedName>
</protein>
<feature type="domain" description="Transposase zinc-ribbon" evidence="1">
    <location>
        <begin position="12"/>
        <end position="60"/>
    </location>
</feature>
<dbReference type="EMBL" id="VEWN01000017">
    <property type="protein sequence ID" value="KAA1053182.1"/>
    <property type="molecule type" value="Genomic_DNA"/>
</dbReference>